<organism evidence="3 4">
    <name type="scientific">Methanopyrus kandleri</name>
    <dbReference type="NCBI Taxonomy" id="2320"/>
    <lineage>
        <taxon>Archaea</taxon>
        <taxon>Methanobacteriati</taxon>
        <taxon>Methanobacteriota</taxon>
        <taxon>Methanomada group</taxon>
        <taxon>Methanopyri</taxon>
        <taxon>Methanopyrales</taxon>
        <taxon>Methanopyraceae</taxon>
        <taxon>Methanopyrus</taxon>
    </lineage>
</organism>
<sequence>MAAKGELVGSKVLVRNDRDANRLYSSMYGKPSRRGLQLWPEEALFLCEIGRLEVRSGNVRISPEELMDRFVEEDPRFPVRYAVYADLRRRGWKPKPGRKFGTEFRAFRGEDERIAVKVLQEELDEFTAQDILEWLKLVEGTEFELVVAIVDNDYDLNYYVFSELVL</sequence>
<dbReference type="GO" id="GO:0006388">
    <property type="term" value="P:tRNA splicing, via endonucleolytic cleavage and ligation"/>
    <property type="evidence" value="ECO:0007669"/>
    <property type="project" value="InterPro"/>
</dbReference>
<feature type="domain" description="tRNA intron endonuclease catalytic" evidence="1">
    <location>
        <begin position="77"/>
        <end position="158"/>
    </location>
</feature>
<dbReference type="RefSeq" id="WP_011018767.1">
    <property type="nucleotide sequence ID" value="NZ_DUJS01000004.1"/>
</dbReference>
<gene>
    <name evidence="3" type="ORF">HA336_04355</name>
</gene>
<dbReference type="SUPFAM" id="SSF55267">
    <property type="entry name" value="tRNA-intron endonuclease N-terminal domain-like"/>
    <property type="match status" value="1"/>
</dbReference>
<dbReference type="GeneID" id="1477700"/>
<dbReference type="InterPro" id="IPR006677">
    <property type="entry name" value="tRNA_intron_Endonuc_cat-like"/>
</dbReference>
<dbReference type="CDD" id="cd22363">
    <property type="entry name" value="tRNA-intron_lyase_C"/>
    <property type="match status" value="1"/>
</dbReference>
<accession>A0A832WRS0</accession>
<dbReference type="GO" id="GO:0005737">
    <property type="term" value="C:cytoplasm"/>
    <property type="evidence" value="ECO:0007669"/>
    <property type="project" value="TreeGrafter"/>
</dbReference>
<dbReference type="Proteomes" id="UP000619545">
    <property type="component" value="Unassembled WGS sequence"/>
</dbReference>
<name>A0A832WRS0_9EURY</name>
<comment type="caution">
    <text evidence="3">The sequence shown here is derived from an EMBL/GenBank/DDBJ whole genome shotgun (WGS) entry which is preliminary data.</text>
</comment>
<dbReference type="Pfam" id="PF01974">
    <property type="entry name" value="tRNA_int_endo"/>
    <property type="match status" value="1"/>
</dbReference>
<feature type="domain" description="tRNA intron endonuclease N-terminal" evidence="2">
    <location>
        <begin position="4"/>
        <end position="67"/>
    </location>
</feature>
<dbReference type="PIRSF" id="PIRSF005285">
    <property type="entry name" value="tRNA_splic_archaea"/>
    <property type="match status" value="1"/>
</dbReference>
<dbReference type="GO" id="GO:0003676">
    <property type="term" value="F:nucleic acid binding"/>
    <property type="evidence" value="ECO:0007669"/>
    <property type="project" value="InterPro"/>
</dbReference>
<reference evidence="3" key="1">
    <citation type="journal article" date="2020" name="bioRxiv">
        <title>A rank-normalized archaeal taxonomy based on genome phylogeny resolves widespread incomplete and uneven classifications.</title>
        <authorList>
            <person name="Rinke C."/>
            <person name="Chuvochina M."/>
            <person name="Mussig A.J."/>
            <person name="Chaumeil P.-A."/>
            <person name="Waite D.W."/>
            <person name="Whitman W.B."/>
            <person name="Parks D.H."/>
            <person name="Hugenholtz P."/>
        </authorList>
    </citation>
    <scope>NUCLEOTIDE SEQUENCE</scope>
    <source>
        <strain evidence="3">UBA8853</strain>
    </source>
</reference>
<dbReference type="EMBL" id="DUJS01000004">
    <property type="protein sequence ID" value="HII70446.1"/>
    <property type="molecule type" value="Genomic_DNA"/>
</dbReference>
<dbReference type="InterPro" id="IPR006678">
    <property type="entry name" value="tRNA_intron_Endonuc_N"/>
</dbReference>
<dbReference type="SUPFAM" id="SSF53032">
    <property type="entry name" value="tRNA-intron endonuclease catalytic domain-like"/>
    <property type="match status" value="1"/>
</dbReference>
<dbReference type="InterPro" id="IPR036167">
    <property type="entry name" value="tRNA_intron_Endo_cat-like_sf"/>
</dbReference>
<dbReference type="InterPro" id="IPR016442">
    <property type="entry name" value="tRNA_splic_arch_short"/>
</dbReference>
<dbReference type="PANTHER" id="PTHR21227:SF0">
    <property type="entry name" value="TRNA-SPLICING ENDONUCLEASE SUBUNIT SEN2"/>
    <property type="match status" value="1"/>
</dbReference>
<dbReference type="SMR" id="A0A832WRS0"/>
<evidence type="ECO:0000259" key="2">
    <source>
        <dbReference type="Pfam" id="PF02778"/>
    </source>
</evidence>
<dbReference type="InterPro" id="IPR011856">
    <property type="entry name" value="tRNA_endonuc-like_dom_sf"/>
</dbReference>
<dbReference type="InterPro" id="IPR006676">
    <property type="entry name" value="tRNA_splic"/>
</dbReference>
<evidence type="ECO:0000313" key="4">
    <source>
        <dbReference type="Proteomes" id="UP000619545"/>
    </source>
</evidence>
<protein>
    <submittedName>
        <fullName evidence="3">Uncharacterized protein</fullName>
    </submittedName>
</protein>
<dbReference type="OMA" id="KGPGIDH"/>
<proteinExistence type="predicted"/>
<dbReference type="Pfam" id="PF02778">
    <property type="entry name" value="tRNA_int_endo_N"/>
    <property type="match status" value="1"/>
</dbReference>
<dbReference type="Gene3D" id="3.40.1170.20">
    <property type="entry name" value="tRNA intron endonuclease, N-terminal domain"/>
    <property type="match status" value="1"/>
</dbReference>
<dbReference type="Gene3D" id="3.40.1350.10">
    <property type="match status" value="1"/>
</dbReference>
<dbReference type="InterPro" id="IPR036740">
    <property type="entry name" value="tRNA_intron_Endonuc_N_sf"/>
</dbReference>
<dbReference type="PANTHER" id="PTHR21227">
    <property type="entry name" value="TRNA-SPLICING ENDONUCLEASE SUBUNIT SEN2"/>
    <property type="match status" value="1"/>
</dbReference>
<dbReference type="GO" id="GO:0000213">
    <property type="term" value="F:tRNA-intron lyase activity"/>
    <property type="evidence" value="ECO:0007669"/>
    <property type="project" value="InterPro"/>
</dbReference>
<evidence type="ECO:0000313" key="3">
    <source>
        <dbReference type="EMBL" id="HII70446.1"/>
    </source>
</evidence>
<dbReference type="AlphaFoldDB" id="A0A832WRS0"/>
<evidence type="ECO:0000259" key="1">
    <source>
        <dbReference type="Pfam" id="PF01974"/>
    </source>
</evidence>